<feature type="domain" description="4'-phosphopantetheinyl transferase N-terminal" evidence="8">
    <location>
        <begin position="7"/>
        <end position="92"/>
    </location>
</feature>
<dbReference type="Pfam" id="PF22624">
    <property type="entry name" value="AASDHPPT_N"/>
    <property type="match status" value="1"/>
</dbReference>
<dbReference type="Gene3D" id="3.90.470.20">
    <property type="entry name" value="4'-phosphopantetheinyl transferase domain"/>
    <property type="match status" value="2"/>
</dbReference>
<organism evidence="9">
    <name type="scientific">Paenibacillus sp. AN1007</name>
    <dbReference type="NCBI Taxonomy" id="3151385"/>
    <lineage>
        <taxon>Bacteria</taxon>
        <taxon>Bacillati</taxon>
        <taxon>Bacillota</taxon>
        <taxon>Bacilli</taxon>
        <taxon>Bacillales</taxon>
        <taxon>Paenibacillaceae</taxon>
        <taxon>Paenibacillus</taxon>
    </lineage>
</organism>
<evidence type="ECO:0000259" key="7">
    <source>
        <dbReference type="Pfam" id="PF01648"/>
    </source>
</evidence>
<dbReference type="GO" id="GO:0019878">
    <property type="term" value="P:lysine biosynthetic process via aminoadipic acid"/>
    <property type="evidence" value="ECO:0007669"/>
    <property type="project" value="TreeGrafter"/>
</dbReference>
<accession>A0AAU8NL34</accession>
<comment type="cofactor">
    <cofactor evidence="1">
        <name>Mg(2+)</name>
        <dbReference type="ChEBI" id="CHEBI:18420"/>
    </cofactor>
</comment>
<dbReference type="GO" id="GO:0008897">
    <property type="term" value="F:holo-[acyl-carrier-protein] synthase activity"/>
    <property type="evidence" value="ECO:0007669"/>
    <property type="project" value="InterPro"/>
</dbReference>
<keyword evidence="6" id="KW-0045">Antibiotic biosynthesis</keyword>
<evidence type="ECO:0000256" key="2">
    <source>
        <dbReference type="ARBA" id="ARBA00010990"/>
    </source>
</evidence>
<proteinExistence type="inferred from homology"/>
<protein>
    <submittedName>
        <fullName evidence="9">4'-phosphopantetheinyl transferase superfamily protein</fullName>
    </submittedName>
</protein>
<evidence type="ECO:0000256" key="3">
    <source>
        <dbReference type="ARBA" id="ARBA00022679"/>
    </source>
</evidence>
<dbReference type="EMBL" id="CP159992">
    <property type="protein sequence ID" value="XCP96803.1"/>
    <property type="molecule type" value="Genomic_DNA"/>
</dbReference>
<dbReference type="RefSeq" id="WP_366295337.1">
    <property type="nucleotide sequence ID" value="NZ_CP159992.1"/>
</dbReference>
<name>A0AAU8NL34_9BACL</name>
<reference evidence="9" key="1">
    <citation type="submission" date="2024-05" db="EMBL/GenBank/DDBJ databases">
        <title>Draft genome assemblies of 36 bacteria isolated from hibernating arctic ground squirrels.</title>
        <authorList>
            <person name="McKee H."/>
            <person name="Mullen L."/>
            <person name="Drown D.M."/>
            <person name="Duddleston K.N."/>
        </authorList>
    </citation>
    <scope>NUCLEOTIDE SEQUENCE</scope>
    <source>
        <strain evidence="9">AN1007</strain>
    </source>
</reference>
<comment type="similarity">
    <text evidence="2">Belongs to the P-Pant transferase superfamily. Gsp/Sfp/HetI/AcpT family.</text>
</comment>
<dbReference type="InterPro" id="IPR008278">
    <property type="entry name" value="4-PPantetheinyl_Trfase_dom"/>
</dbReference>
<dbReference type="NCBIfam" id="TIGR00556">
    <property type="entry name" value="pantethn_trn"/>
    <property type="match status" value="1"/>
</dbReference>
<dbReference type="AlphaFoldDB" id="A0AAU8NL34"/>
<evidence type="ECO:0000256" key="6">
    <source>
        <dbReference type="ARBA" id="ARBA00023194"/>
    </source>
</evidence>
<keyword evidence="3 9" id="KW-0808">Transferase</keyword>
<dbReference type="GO" id="GO:0000287">
    <property type="term" value="F:magnesium ion binding"/>
    <property type="evidence" value="ECO:0007669"/>
    <property type="project" value="InterPro"/>
</dbReference>
<dbReference type="PANTHER" id="PTHR12215">
    <property type="entry name" value="PHOSPHOPANTETHEINE TRANSFERASE"/>
    <property type="match status" value="1"/>
</dbReference>
<dbReference type="InterPro" id="IPR037143">
    <property type="entry name" value="4-PPantetheinyl_Trfase_dom_sf"/>
</dbReference>
<evidence type="ECO:0000256" key="1">
    <source>
        <dbReference type="ARBA" id="ARBA00001946"/>
    </source>
</evidence>
<dbReference type="InterPro" id="IPR055066">
    <property type="entry name" value="AASDHPPT_N"/>
</dbReference>
<evidence type="ECO:0000259" key="8">
    <source>
        <dbReference type="Pfam" id="PF22624"/>
    </source>
</evidence>
<dbReference type="GO" id="GO:0006633">
    <property type="term" value="P:fatty acid biosynthetic process"/>
    <property type="evidence" value="ECO:0007669"/>
    <property type="project" value="InterPro"/>
</dbReference>
<evidence type="ECO:0000313" key="9">
    <source>
        <dbReference type="EMBL" id="XCP96803.1"/>
    </source>
</evidence>
<dbReference type="SUPFAM" id="SSF56214">
    <property type="entry name" value="4'-phosphopantetheinyl transferase"/>
    <property type="match status" value="2"/>
</dbReference>
<evidence type="ECO:0000256" key="4">
    <source>
        <dbReference type="ARBA" id="ARBA00022723"/>
    </source>
</evidence>
<evidence type="ECO:0000256" key="5">
    <source>
        <dbReference type="ARBA" id="ARBA00022842"/>
    </source>
</evidence>
<dbReference type="PANTHER" id="PTHR12215:SF10">
    <property type="entry name" value="L-AMINOADIPATE-SEMIALDEHYDE DEHYDROGENASE-PHOSPHOPANTETHEINYL TRANSFERASE"/>
    <property type="match status" value="1"/>
</dbReference>
<gene>
    <name evidence="9" type="ORF">ABXS70_08910</name>
</gene>
<keyword evidence="5" id="KW-0460">Magnesium</keyword>
<keyword evidence="4" id="KW-0479">Metal-binding</keyword>
<dbReference type="InterPro" id="IPR050559">
    <property type="entry name" value="P-Pant_transferase_sf"/>
</dbReference>
<feature type="domain" description="4'-phosphopantetheinyl transferase" evidence="7">
    <location>
        <begin position="96"/>
        <end position="167"/>
    </location>
</feature>
<dbReference type="InterPro" id="IPR004568">
    <property type="entry name" value="Ppantetheine-prot_Trfase_dom"/>
</dbReference>
<dbReference type="Pfam" id="PF01648">
    <property type="entry name" value="ACPS"/>
    <property type="match status" value="1"/>
</dbReference>
<sequence>MDYEMHEEEILDLLEFVSLEKRAKVKKYRFIKDAQRTLLGDVLARYLICHKTGVVNTGLCFENNAYGKPQLITPPFVHFNISHSGEWVVAAVSSYPVGIDVEEIKEAPLVISNRFFSKDERLTLFKESKHCQNEAFYYLWTLKESYIKAEGKGLFMKLDTFTVGLGVTHINGMELLNERLDERHVLGLCSAQGQVKHIEKSGLRMFIEKAKKNLG</sequence>
<dbReference type="GO" id="GO:0005829">
    <property type="term" value="C:cytosol"/>
    <property type="evidence" value="ECO:0007669"/>
    <property type="project" value="TreeGrafter"/>
</dbReference>
<dbReference type="GO" id="GO:0017000">
    <property type="term" value="P:antibiotic biosynthetic process"/>
    <property type="evidence" value="ECO:0007669"/>
    <property type="project" value="UniProtKB-KW"/>
</dbReference>